<reference evidence="2" key="1">
    <citation type="journal article" date="2019" name="Int. J. Syst. Evol. Microbiol.">
        <title>The Global Catalogue of Microorganisms (GCM) 10K type strain sequencing project: providing services to taxonomists for standard genome sequencing and annotation.</title>
        <authorList>
            <consortium name="The Broad Institute Genomics Platform"/>
            <consortium name="The Broad Institute Genome Sequencing Center for Infectious Disease"/>
            <person name="Wu L."/>
            <person name="Ma J."/>
        </authorList>
    </citation>
    <scope>NUCLEOTIDE SEQUENCE [LARGE SCALE GENOMIC DNA]</scope>
    <source>
        <strain evidence="2">KCTC 42498</strain>
    </source>
</reference>
<name>A0ABW5IL82_9BACT</name>
<dbReference type="EMBL" id="JBHULU010000015">
    <property type="protein sequence ID" value="MFD2514421.1"/>
    <property type="molecule type" value="Genomic_DNA"/>
</dbReference>
<evidence type="ECO:0000313" key="1">
    <source>
        <dbReference type="EMBL" id="MFD2514421.1"/>
    </source>
</evidence>
<dbReference type="RefSeq" id="WP_377506983.1">
    <property type="nucleotide sequence ID" value="NZ_JBHULU010000015.1"/>
</dbReference>
<comment type="caution">
    <text evidence="1">The sequence shown here is derived from an EMBL/GenBank/DDBJ whole genome shotgun (WGS) entry which is preliminary data.</text>
</comment>
<proteinExistence type="predicted"/>
<gene>
    <name evidence="1" type="ORF">ACFSRY_11130</name>
</gene>
<accession>A0ABW5IL82</accession>
<keyword evidence="2" id="KW-1185">Reference proteome</keyword>
<dbReference type="Proteomes" id="UP001597544">
    <property type="component" value="Unassembled WGS sequence"/>
</dbReference>
<protein>
    <submittedName>
        <fullName evidence="1">Uncharacterized protein</fullName>
    </submittedName>
</protein>
<sequence length="70" mass="8724">MKSFFDFNRNSPEERRVRNELYPELAKFHIALREEMDEEEYQAYYNSEKESLKQSRPIVYQNNRKWIPAY</sequence>
<organism evidence="1 2">
    <name type="scientific">Pontibacter locisalis</name>
    <dbReference type="NCBI Taxonomy" id="1719035"/>
    <lineage>
        <taxon>Bacteria</taxon>
        <taxon>Pseudomonadati</taxon>
        <taxon>Bacteroidota</taxon>
        <taxon>Cytophagia</taxon>
        <taxon>Cytophagales</taxon>
        <taxon>Hymenobacteraceae</taxon>
        <taxon>Pontibacter</taxon>
    </lineage>
</organism>
<evidence type="ECO:0000313" key="2">
    <source>
        <dbReference type="Proteomes" id="UP001597544"/>
    </source>
</evidence>